<proteinExistence type="predicted"/>
<keyword evidence="1" id="KW-0812">Transmembrane</keyword>
<evidence type="ECO:0000313" key="3">
    <source>
        <dbReference type="Proteomes" id="UP000008068"/>
    </source>
</evidence>
<keyword evidence="3" id="KW-1185">Reference proteome</keyword>
<dbReference type="OMA" id="VCFETIL"/>
<feature type="transmembrane region" description="Helical" evidence="1">
    <location>
        <begin position="86"/>
        <end position="108"/>
    </location>
</feature>
<gene>
    <name evidence="2" type="ORF">CAEBREN_04100</name>
</gene>
<dbReference type="AlphaFoldDB" id="G0MWL2"/>
<dbReference type="HOGENOM" id="CLU_097287_0_0_1"/>
<keyword evidence="1" id="KW-1133">Transmembrane helix</keyword>
<keyword evidence="1" id="KW-0472">Membrane</keyword>
<accession>G0MWL2</accession>
<evidence type="ECO:0000256" key="1">
    <source>
        <dbReference type="SAM" id="Phobius"/>
    </source>
</evidence>
<feature type="transmembrane region" description="Helical" evidence="1">
    <location>
        <begin position="143"/>
        <end position="161"/>
    </location>
</feature>
<evidence type="ECO:0000313" key="2">
    <source>
        <dbReference type="EMBL" id="EGT46284.1"/>
    </source>
</evidence>
<reference evidence="3" key="1">
    <citation type="submission" date="2011-07" db="EMBL/GenBank/DDBJ databases">
        <authorList>
            <consortium name="Caenorhabditis brenneri Sequencing and Analysis Consortium"/>
            <person name="Wilson R.K."/>
        </authorList>
    </citation>
    <scope>NUCLEOTIDE SEQUENCE [LARGE SCALE GENOMIC DNA]</scope>
    <source>
        <strain evidence="3">PB2801</strain>
    </source>
</reference>
<dbReference type="InParanoid" id="G0MWL2"/>
<organism evidence="3">
    <name type="scientific">Caenorhabditis brenneri</name>
    <name type="common">Nematode worm</name>
    <dbReference type="NCBI Taxonomy" id="135651"/>
    <lineage>
        <taxon>Eukaryota</taxon>
        <taxon>Metazoa</taxon>
        <taxon>Ecdysozoa</taxon>
        <taxon>Nematoda</taxon>
        <taxon>Chromadorea</taxon>
        <taxon>Rhabditida</taxon>
        <taxon>Rhabditina</taxon>
        <taxon>Rhabditomorpha</taxon>
        <taxon>Rhabditoidea</taxon>
        <taxon>Rhabditidae</taxon>
        <taxon>Peloderinae</taxon>
        <taxon>Caenorhabditis</taxon>
    </lineage>
</organism>
<dbReference type="EMBL" id="GL379817">
    <property type="protein sequence ID" value="EGT46284.1"/>
    <property type="molecule type" value="Genomic_DNA"/>
</dbReference>
<dbReference type="eggNOG" id="ENOG502TM0W">
    <property type="taxonomic scope" value="Eukaryota"/>
</dbReference>
<sequence length="198" mass="23438">MYFMFTFSSLDYASDDPERVNGTRIRVFETIGPTITLILVQSVKPVFEDSHTSIWLLMGTAQSGFLANLMMILYENNEMVDLTYVRVATTVFGFYVLMKFVCFETILIPKFPLRIHWKSIILITTLFSSTAFYMYPYTPSWNLFYHFYIYLLCIEASIWYYTKEFRLYLRYPTPHGLLYLKAIYITVHRNVQTQQPSS</sequence>
<feature type="transmembrane region" description="Helical" evidence="1">
    <location>
        <begin position="120"/>
        <end position="137"/>
    </location>
</feature>
<name>G0MWL2_CAEBE</name>
<protein>
    <submittedName>
        <fullName evidence="2">Uncharacterized protein</fullName>
    </submittedName>
</protein>
<dbReference type="Proteomes" id="UP000008068">
    <property type="component" value="Unassembled WGS sequence"/>
</dbReference>
<feature type="transmembrane region" description="Helical" evidence="1">
    <location>
        <begin position="54"/>
        <end position="74"/>
    </location>
</feature>